<accession>A0A937FUV9</accession>
<keyword evidence="6 8" id="KW-0472">Membrane</keyword>
<dbReference type="Pfam" id="PF07715">
    <property type="entry name" value="Plug"/>
    <property type="match status" value="1"/>
</dbReference>
<evidence type="ECO:0000256" key="3">
    <source>
        <dbReference type="ARBA" id="ARBA00022452"/>
    </source>
</evidence>
<keyword evidence="12" id="KW-0675">Receptor</keyword>
<comment type="similarity">
    <text evidence="8">Belongs to the TonB-dependent receptor family.</text>
</comment>
<dbReference type="GO" id="GO:0009279">
    <property type="term" value="C:cell outer membrane"/>
    <property type="evidence" value="ECO:0007669"/>
    <property type="project" value="UniProtKB-SubCell"/>
</dbReference>
<dbReference type="RefSeq" id="WP_202854279.1">
    <property type="nucleotide sequence ID" value="NZ_JAEUGD010000001.1"/>
</dbReference>
<dbReference type="NCBIfam" id="TIGR04057">
    <property type="entry name" value="SusC_RagA_signa"/>
    <property type="match status" value="1"/>
</dbReference>
<dbReference type="Gene3D" id="2.40.170.20">
    <property type="entry name" value="TonB-dependent receptor, beta-barrel domain"/>
    <property type="match status" value="1"/>
</dbReference>
<sequence>MKNYLLTVLLLFIAMLSHGQSVVSGTVKDETGEPLPGVNVLVRGTSQGTVTDISGNYRLKVPENASLIFSFIGYVTEEIRVENRSTIELVLTPDITALNEVVVIGYGTSTKKELTGAVSVVQAEEIQALNPTRLEQALQGQMAGVNVTTASGSPGGSANIRIRGITTNGNNNPLVLVDDVPYSVDGLSALNPNDIESINVLKDASASIYGVQAANGVILITTKKGKQNAEPRFSFDSYYGIQETSRKLPLLNATEYAVLVNEAYANGGQTPPFTNVNLGEGTDWQDEVFGRAPIQNYNLSVNGGGEKTTYSIGGSYFDQEGIVGGDKASFQRYNMRMNFNTELSDKLTFQNVLLYANETRRTLPENGQASVLYNTINMAPTMSVYGQDGNFTLADGLGSEVINPLAQIANTFNRNRVDKLTGKLSLTYDILDDLNVTTRFGYNYANVRNKTFNPYVYYGQNKVQNNTLNADLDPITKLDTLTNSEVQTVFNSVSETQQIFYDNIWETFANYKKRLNDKHGFDVTLGMSLRKERGESLTGTAFDIPNNSYDFADISAADPNNDDNNASSYQYDFRQLSYFTRVQYDYENRYLLSLIVRRDASTRFGPNNRVGYFPSLSAAWIVSDESFFDVSFINLFKFRASYGVSGNDKIQDFVYRGLLNGEGVYVLNGELVTGRALGRISNPDVKWEQLKQGNVGFDLRLFEGKVSASVDYFVKRTEDLLLQPQVSGLLGSGAPGSAAPYINAGTIDNRGFEFLIGYNGEISNDVQFSINYNLSTLTNETVELANGVDFIPGGSFGIGQTATRFEVGYPIGYFFGLETEGIFQSQEDIDQHAKQQNATPGDLKYKDRDGDGVVELDNNDDKMLIGRPIPDVTMGISLSVKYRNIDFSTNIYSSIGNDILRNYSRFLPLTNKSAYTLERWTGEGTTNTDPKVTTGANNNNLISDYYVEDGSYARVRNIQLGYTLPTELTEKVGINKFRVYASVNNLYTYTQYRGYDPDVSSGEALSSGIDYGFYPQPRTYMLGLNLMF</sequence>
<dbReference type="Pfam" id="PF13715">
    <property type="entry name" value="CarbopepD_reg_2"/>
    <property type="match status" value="1"/>
</dbReference>
<evidence type="ECO:0000256" key="9">
    <source>
        <dbReference type="SAM" id="MobiDB-lite"/>
    </source>
</evidence>
<dbReference type="FunFam" id="2.60.40.1120:FF:000003">
    <property type="entry name" value="Outer membrane protein Omp121"/>
    <property type="match status" value="1"/>
</dbReference>
<dbReference type="SUPFAM" id="SSF49464">
    <property type="entry name" value="Carboxypeptidase regulatory domain-like"/>
    <property type="match status" value="1"/>
</dbReference>
<dbReference type="Proteomes" id="UP000614216">
    <property type="component" value="Unassembled WGS sequence"/>
</dbReference>
<dbReference type="PANTHER" id="PTHR30069:SF29">
    <property type="entry name" value="HEMOGLOBIN AND HEMOGLOBIN-HAPTOGLOBIN-BINDING PROTEIN 1-RELATED"/>
    <property type="match status" value="1"/>
</dbReference>
<evidence type="ECO:0000256" key="1">
    <source>
        <dbReference type="ARBA" id="ARBA00004571"/>
    </source>
</evidence>
<feature type="domain" description="TonB-dependent receptor plug" evidence="11">
    <location>
        <begin position="111"/>
        <end position="217"/>
    </location>
</feature>
<evidence type="ECO:0000256" key="7">
    <source>
        <dbReference type="ARBA" id="ARBA00023237"/>
    </source>
</evidence>
<dbReference type="Gene3D" id="2.60.40.1120">
    <property type="entry name" value="Carboxypeptidase-like, regulatory domain"/>
    <property type="match status" value="1"/>
</dbReference>
<reference evidence="12" key="1">
    <citation type="submission" date="2021-01" db="EMBL/GenBank/DDBJ databases">
        <title>Fulvivirga kasyanovii gen. nov., sp nov., a novel member of the phylum Bacteroidetes isolated from seawater in a mussel farm.</title>
        <authorList>
            <person name="Zhao L.-H."/>
            <person name="Wang Z.-J."/>
        </authorList>
    </citation>
    <scope>NUCLEOTIDE SEQUENCE</scope>
    <source>
        <strain evidence="12">29W222</strain>
    </source>
</reference>
<gene>
    <name evidence="12" type="ORF">JMN32_00335</name>
</gene>
<dbReference type="InterPro" id="IPR012910">
    <property type="entry name" value="Plug_dom"/>
</dbReference>
<dbReference type="GO" id="GO:0044718">
    <property type="term" value="P:siderophore transmembrane transport"/>
    <property type="evidence" value="ECO:0007669"/>
    <property type="project" value="TreeGrafter"/>
</dbReference>
<dbReference type="PANTHER" id="PTHR30069">
    <property type="entry name" value="TONB-DEPENDENT OUTER MEMBRANE RECEPTOR"/>
    <property type="match status" value="1"/>
</dbReference>
<evidence type="ECO:0000256" key="10">
    <source>
        <dbReference type="SAM" id="SignalP"/>
    </source>
</evidence>
<evidence type="ECO:0000313" key="12">
    <source>
        <dbReference type="EMBL" id="MBL6444735.1"/>
    </source>
</evidence>
<organism evidence="12 13">
    <name type="scientific">Fulvivirga marina</name>
    <dbReference type="NCBI Taxonomy" id="2494733"/>
    <lineage>
        <taxon>Bacteria</taxon>
        <taxon>Pseudomonadati</taxon>
        <taxon>Bacteroidota</taxon>
        <taxon>Cytophagia</taxon>
        <taxon>Cytophagales</taxon>
        <taxon>Fulvivirgaceae</taxon>
        <taxon>Fulvivirga</taxon>
    </lineage>
</organism>
<comment type="subcellular location">
    <subcellularLocation>
        <location evidence="1 8">Cell outer membrane</location>
        <topology evidence="1 8">Multi-pass membrane protein</topology>
    </subcellularLocation>
</comment>
<dbReference type="PROSITE" id="PS52016">
    <property type="entry name" value="TONB_DEPENDENT_REC_3"/>
    <property type="match status" value="1"/>
</dbReference>
<dbReference type="EMBL" id="JAEUGD010000001">
    <property type="protein sequence ID" value="MBL6444735.1"/>
    <property type="molecule type" value="Genomic_DNA"/>
</dbReference>
<evidence type="ECO:0000256" key="6">
    <source>
        <dbReference type="ARBA" id="ARBA00023136"/>
    </source>
</evidence>
<comment type="caution">
    <text evidence="12">The sequence shown here is derived from an EMBL/GenBank/DDBJ whole genome shotgun (WGS) entry which is preliminary data.</text>
</comment>
<dbReference type="InterPro" id="IPR036942">
    <property type="entry name" value="Beta-barrel_TonB_sf"/>
</dbReference>
<evidence type="ECO:0000256" key="8">
    <source>
        <dbReference type="PROSITE-ProRule" id="PRU01360"/>
    </source>
</evidence>
<dbReference type="InterPro" id="IPR037066">
    <property type="entry name" value="Plug_dom_sf"/>
</dbReference>
<keyword evidence="5 10" id="KW-0732">Signal</keyword>
<feature type="chain" id="PRO_5036750486" evidence="10">
    <location>
        <begin position="20"/>
        <end position="1028"/>
    </location>
</feature>
<proteinExistence type="inferred from homology"/>
<feature type="signal peptide" evidence="10">
    <location>
        <begin position="1"/>
        <end position="19"/>
    </location>
</feature>
<keyword evidence="7 8" id="KW-0998">Cell outer membrane</keyword>
<dbReference type="InterPro" id="IPR039426">
    <property type="entry name" value="TonB-dep_rcpt-like"/>
</dbReference>
<dbReference type="InterPro" id="IPR008969">
    <property type="entry name" value="CarboxyPept-like_regulatory"/>
</dbReference>
<dbReference type="InterPro" id="IPR023996">
    <property type="entry name" value="TonB-dep_OMP_SusC/RagA"/>
</dbReference>
<keyword evidence="2 8" id="KW-0813">Transport</keyword>
<dbReference type="GO" id="GO:0015344">
    <property type="term" value="F:siderophore uptake transmembrane transporter activity"/>
    <property type="evidence" value="ECO:0007669"/>
    <property type="project" value="TreeGrafter"/>
</dbReference>
<dbReference type="SUPFAM" id="SSF56935">
    <property type="entry name" value="Porins"/>
    <property type="match status" value="1"/>
</dbReference>
<dbReference type="Gene3D" id="2.170.130.10">
    <property type="entry name" value="TonB-dependent receptor, plug domain"/>
    <property type="match status" value="1"/>
</dbReference>
<keyword evidence="3 8" id="KW-1134">Transmembrane beta strand</keyword>
<dbReference type="NCBIfam" id="TIGR04056">
    <property type="entry name" value="OMP_RagA_SusC"/>
    <property type="match status" value="1"/>
</dbReference>
<evidence type="ECO:0000313" key="13">
    <source>
        <dbReference type="Proteomes" id="UP000614216"/>
    </source>
</evidence>
<name>A0A937FUV9_9BACT</name>
<evidence type="ECO:0000256" key="2">
    <source>
        <dbReference type="ARBA" id="ARBA00022448"/>
    </source>
</evidence>
<evidence type="ECO:0000256" key="5">
    <source>
        <dbReference type="ARBA" id="ARBA00022729"/>
    </source>
</evidence>
<dbReference type="InterPro" id="IPR023997">
    <property type="entry name" value="TonB-dep_OMP_SusC/RagA_CS"/>
</dbReference>
<protein>
    <submittedName>
        <fullName evidence="12">TonB-dependent receptor</fullName>
    </submittedName>
</protein>
<evidence type="ECO:0000256" key="4">
    <source>
        <dbReference type="ARBA" id="ARBA00022692"/>
    </source>
</evidence>
<evidence type="ECO:0000259" key="11">
    <source>
        <dbReference type="Pfam" id="PF07715"/>
    </source>
</evidence>
<keyword evidence="13" id="KW-1185">Reference proteome</keyword>
<feature type="region of interest" description="Disordered" evidence="9">
    <location>
        <begin position="830"/>
        <end position="850"/>
    </location>
</feature>
<dbReference type="AlphaFoldDB" id="A0A937FUV9"/>
<keyword evidence="4 8" id="KW-0812">Transmembrane</keyword>